<keyword evidence="3" id="KW-1185">Reference proteome</keyword>
<reference evidence="2 3" key="1">
    <citation type="submission" date="2019-05" db="EMBL/GenBank/DDBJ databases">
        <authorList>
            <person name="Pankratov T."/>
            <person name="Grouzdev D."/>
        </authorList>
    </citation>
    <scope>NUCLEOTIDE SEQUENCE [LARGE SCALE GENOMIC DNA]</scope>
    <source>
        <strain evidence="2 3">KEBCLARHB70R</strain>
    </source>
</reference>
<comment type="caution">
    <text evidence="2">The sequence shown here is derived from an EMBL/GenBank/DDBJ whole genome shotgun (WGS) entry which is preliminary data.</text>
</comment>
<dbReference type="PANTHER" id="PTHR38598:SF1">
    <property type="entry name" value="INNER MEMBRANE PROTEIN YJCH"/>
    <property type="match status" value="1"/>
</dbReference>
<protein>
    <submittedName>
        <fullName evidence="2">DUF485 domain-containing protein</fullName>
    </submittedName>
</protein>
<keyword evidence="1" id="KW-0812">Transmembrane</keyword>
<feature type="transmembrane region" description="Helical" evidence="1">
    <location>
        <begin position="55"/>
        <end position="83"/>
    </location>
</feature>
<evidence type="ECO:0000256" key="1">
    <source>
        <dbReference type="SAM" id="Phobius"/>
    </source>
</evidence>
<dbReference type="EMBL" id="VCDI01000004">
    <property type="protein sequence ID" value="TLU72269.1"/>
    <property type="molecule type" value="Genomic_DNA"/>
</dbReference>
<sequence length="124" mass="13015">MDPSAVAALRRDPDFIALARARSRIGWTLAGLMVVLYFGFVFLVALAPAVLATPVWGVITLGFPLGLLVIVAAVALTAIYVSVANARFDRMQRDIVKRCAPGAGVAPPDLSPAPGLAPYGERLA</sequence>
<dbReference type="PANTHER" id="PTHR38598">
    <property type="entry name" value="INNER MEMBRANE PROTEIN YJCH"/>
    <property type="match status" value="1"/>
</dbReference>
<dbReference type="OrthoDB" id="5297034at2"/>
<proteinExistence type="predicted"/>
<feature type="transmembrane region" description="Helical" evidence="1">
    <location>
        <begin position="25"/>
        <end position="49"/>
    </location>
</feature>
<gene>
    <name evidence="2" type="ORF">FE263_13575</name>
</gene>
<keyword evidence="1" id="KW-1133">Transmembrane helix</keyword>
<accession>A0A5R9J5N2</accession>
<keyword evidence="1" id="KW-0472">Membrane</keyword>
<evidence type="ECO:0000313" key="2">
    <source>
        <dbReference type="EMBL" id="TLU72269.1"/>
    </source>
</evidence>
<dbReference type="AlphaFoldDB" id="A0A5R9J5N2"/>
<evidence type="ECO:0000313" key="3">
    <source>
        <dbReference type="Proteomes" id="UP000305654"/>
    </source>
</evidence>
<dbReference type="Pfam" id="PF04341">
    <property type="entry name" value="DUF485"/>
    <property type="match status" value="1"/>
</dbReference>
<name>A0A5R9J5N2_9PROT</name>
<dbReference type="GO" id="GO:0005886">
    <property type="term" value="C:plasma membrane"/>
    <property type="evidence" value="ECO:0007669"/>
    <property type="project" value="TreeGrafter"/>
</dbReference>
<dbReference type="InterPro" id="IPR007436">
    <property type="entry name" value="DUF485"/>
</dbReference>
<organism evidence="2 3">
    <name type="scientific">Lichenicoccus roseus</name>
    <dbReference type="NCBI Taxonomy" id="2683649"/>
    <lineage>
        <taxon>Bacteria</taxon>
        <taxon>Pseudomonadati</taxon>
        <taxon>Pseudomonadota</taxon>
        <taxon>Alphaproteobacteria</taxon>
        <taxon>Acetobacterales</taxon>
        <taxon>Acetobacteraceae</taxon>
        <taxon>Lichenicoccus</taxon>
    </lineage>
</organism>
<dbReference type="InterPro" id="IPR052959">
    <property type="entry name" value="Inner_membrane_assoc"/>
</dbReference>
<dbReference type="Proteomes" id="UP000305654">
    <property type="component" value="Unassembled WGS sequence"/>
</dbReference>